<accession>A0A2G8T4Y5</accession>
<comment type="caution">
    <text evidence="1">The sequence shown here is derived from an EMBL/GenBank/DDBJ whole genome shotgun (WGS) entry which is preliminary data.</text>
</comment>
<dbReference type="Proteomes" id="UP000228593">
    <property type="component" value="Unassembled WGS sequence"/>
</dbReference>
<evidence type="ECO:0000313" key="1">
    <source>
        <dbReference type="EMBL" id="PIL41120.1"/>
    </source>
</evidence>
<organism evidence="1 2">
    <name type="scientific">Massilia psychrophila</name>
    <dbReference type="NCBI Taxonomy" id="1603353"/>
    <lineage>
        <taxon>Bacteria</taxon>
        <taxon>Pseudomonadati</taxon>
        <taxon>Pseudomonadota</taxon>
        <taxon>Betaproteobacteria</taxon>
        <taxon>Burkholderiales</taxon>
        <taxon>Oxalobacteraceae</taxon>
        <taxon>Telluria group</taxon>
        <taxon>Massilia</taxon>
    </lineage>
</organism>
<dbReference type="EMBL" id="PDOB01000003">
    <property type="protein sequence ID" value="PIL41120.1"/>
    <property type="molecule type" value="Genomic_DNA"/>
</dbReference>
<protein>
    <submittedName>
        <fullName evidence="1">Uncharacterized protein</fullName>
    </submittedName>
</protein>
<sequence length="110" mass="11697">MWAALEKLLAIRSRTAGVSPSMIDFVMNVAGRNADGATVAASEHIDQAWAFAVANRDKLMKDQDAIGQNKAFSDIVASSSDPDVAARRVGNGIRLRAAQKAACCRKCAPH</sequence>
<reference evidence="1 2" key="1">
    <citation type="submission" date="2017-10" db="EMBL/GenBank/DDBJ databases">
        <title>Massilia psychrophilum sp. nov., a novel purple-pigmented bacterium isolated from Tianshan glacier, Xinjiang Municipality, China.</title>
        <authorList>
            <person name="Wang H."/>
        </authorList>
    </citation>
    <scope>NUCLEOTIDE SEQUENCE [LARGE SCALE GENOMIC DNA]</scope>
    <source>
        <strain evidence="1 2">JCM 30813</strain>
    </source>
</reference>
<dbReference type="AlphaFoldDB" id="A0A2G8T4Y5"/>
<keyword evidence="2" id="KW-1185">Reference proteome</keyword>
<proteinExistence type="predicted"/>
<gene>
    <name evidence="1" type="ORF">CR103_03155</name>
</gene>
<name>A0A2G8T4Y5_9BURK</name>
<evidence type="ECO:0000313" key="2">
    <source>
        <dbReference type="Proteomes" id="UP000228593"/>
    </source>
</evidence>